<evidence type="ECO:0000313" key="6">
    <source>
        <dbReference type="Proteomes" id="UP000300879"/>
    </source>
</evidence>
<evidence type="ECO:0000256" key="2">
    <source>
        <dbReference type="ARBA" id="ARBA00023125"/>
    </source>
</evidence>
<reference evidence="5 6" key="1">
    <citation type="submission" date="2019-05" db="EMBL/GenBank/DDBJ databases">
        <authorList>
            <person name="Chen C."/>
        </authorList>
    </citation>
    <scope>NUCLEOTIDE SEQUENCE [LARGE SCALE GENOMIC DNA]</scope>
    <source>
        <strain evidence="5 6">HB172198</strain>
    </source>
</reference>
<dbReference type="InterPro" id="IPR014710">
    <property type="entry name" value="RmlC-like_jellyroll"/>
</dbReference>
<dbReference type="SUPFAM" id="SSF51182">
    <property type="entry name" value="RmlC-like cupins"/>
    <property type="match status" value="1"/>
</dbReference>
<organism evidence="5 6">
    <name type="scientific">Paenibacillus algicola</name>
    <dbReference type="NCBI Taxonomy" id="2565926"/>
    <lineage>
        <taxon>Bacteria</taxon>
        <taxon>Bacillati</taxon>
        <taxon>Bacillota</taxon>
        <taxon>Bacilli</taxon>
        <taxon>Bacillales</taxon>
        <taxon>Paenibacillaceae</taxon>
        <taxon>Paenibacillus</taxon>
    </lineage>
</organism>
<evidence type="ECO:0000256" key="1">
    <source>
        <dbReference type="ARBA" id="ARBA00023015"/>
    </source>
</evidence>
<sequence>MIWVSRYDYEKGIQLAVHAHDYYQIIYLINGDINFSYGGEPYPLNRGYCAVISPGVEHGFIHDNQSVVKTLDVKFRIHSTRLNQLMKQIIGLHATVPKEMVVLLEQIKYEGTHQQPFFREMASLNLLKIVYMLHRKSTEAQTFSHSRLLGMEVLSGTEDGQAIVERTKEYIQHHYSGELRVADMAKRIGFHKNYMGQMFKRVCGQSISMYIKELRIGKAKELLTYSELTLKEIAPEVGFKNIHHFNRVFKQVEGISPGQWKRKEIQGIRKDIHF</sequence>
<keyword evidence="6" id="KW-1185">Reference proteome</keyword>
<evidence type="ECO:0000256" key="3">
    <source>
        <dbReference type="ARBA" id="ARBA00023163"/>
    </source>
</evidence>
<dbReference type="GO" id="GO:0043565">
    <property type="term" value="F:sequence-specific DNA binding"/>
    <property type="evidence" value="ECO:0007669"/>
    <property type="project" value="InterPro"/>
</dbReference>
<evidence type="ECO:0000313" key="5">
    <source>
        <dbReference type="EMBL" id="QCT01520.1"/>
    </source>
</evidence>
<dbReference type="PANTHER" id="PTHR43280:SF2">
    <property type="entry name" value="HTH-TYPE TRANSCRIPTIONAL REGULATOR EXSA"/>
    <property type="match status" value="1"/>
</dbReference>
<accession>A0A4P8XJ23</accession>
<dbReference type="SMART" id="SM00342">
    <property type="entry name" value="HTH_ARAC"/>
    <property type="match status" value="1"/>
</dbReference>
<name>A0A4P8XJ23_9BACL</name>
<feature type="domain" description="HTH araC/xylS-type" evidence="4">
    <location>
        <begin position="165"/>
        <end position="263"/>
    </location>
</feature>
<dbReference type="KEGG" id="palo:E6C60_0799"/>
<gene>
    <name evidence="5" type="ORF">E6C60_0799</name>
</gene>
<dbReference type="Proteomes" id="UP000300879">
    <property type="component" value="Chromosome"/>
</dbReference>
<dbReference type="InterPro" id="IPR011051">
    <property type="entry name" value="RmlC_Cupin_sf"/>
</dbReference>
<dbReference type="InterPro" id="IPR018060">
    <property type="entry name" value="HTH_AraC"/>
</dbReference>
<keyword evidence="2" id="KW-0238">DNA-binding</keyword>
<dbReference type="Pfam" id="PF07883">
    <property type="entry name" value="Cupin_2"/>
    <property type="match status" value="1"/>
</dbReference>
<dbReference type="EMBL" id="CP040396">
    <property type="protein sequence ID" value="QCT01520.1"/>
    <property type="molecule type" value="Genomic_DNA"/>
</dbReference>
<protein>
    <submittedName>
        <fullName evidence="5">AraC family transcriptional regulator</fullName>
    </submittedName>
</protein>
<keyword evidence="3" id="KW-0804">Transcription</keyword>
<dbReference type="PROSITE" id="PS01124">
    <property type="entry name" value="HTH_ARAC_FAMILY_2"/>
    <property type="match status" value="1"/>
</dbReference>
<dbReference type="SUPFAM" id="SSF46689">
    <property type="entry name" value="Homeodomain-like"/>
    <property type="match status" value="2"/>
</dbReference>
<keyword evidence="1" id="KW-0805">Transcription regulation</keyword>
<dbReference type="GO" id="GO:0003700">
    <property type="term" value="F:DNA-binding transcription factor activity"/>
    <property type="evidence" value="ECO:0007669"/>
    <property type="project" value="InterPro"/>
</dbReference>
<dbReference type="PANTHER" id="PTHR43280">
    <property type="entry name" value="ARAC-FAMILY TRANSCRIPTIONAL REGULATOR"/>
    <property type="match status" value="1"/>
</dbReference>
<dbReference type="InterPro" id="IPR013096">
    <property type="entry name" value="Cupin_2"/>
</dbReference>
<dbReference type="Pfam" id="PF12833">
    <property type="entry name" value="HTH_18"/>
    <property type="match status" value="1"/>
</dbReference>
<dbReference type="InterPro" id="IPR009057">
    <property type="entry name" value="Homeodomain-like_sf"/>
</dbReference>
<dbReference type="Gene3D" id="2.60.120.10">
    <property type="entry name" value="Jelly Rolls"/>
    <property type="match status" value="1"/>
</dbReference>
<proteinExistence type="predicted"/>
<evidence type="ECO:0000259" key="4">
    <source>
        <dbReference type="PROSITE" id="PS01124"/>
    </source>
</evidence>
<dbReference type="Gene3D" id="1.10.10.60">
    <property type="entry name" value="Homeodomain-like"/>
    <property type="match status" value="2"/>
</dbReference>
<dbReference type="AlphaFoldDB" id="A0A4P8XJ23"/>